<dbReference type="SUPFAM" id="SSF50952">
    <property type="entry name" value="Soluble quinoprotein glucose dehydrogenase"/>
    <property type="match status" value="1"/>
</dbReference>
<keyword evidence="8" id="KW-0732">Signal</keyword>
<dbReference type="AlphaFoldDB" id="A0A5D4XM19"/>
<accession>A0A5D4XM19</accession>
<keyword evidence="2 6" id="KW-0349">Heme</keyword>
<keyword evidence="4" id="KW-0249">Electron transport</keyword>
<organism evidence="10 11">
    <name type="scientific">Luteimonas viscosa</name>
    <dbReference type="NCBI Taxonomy" id="1132694"/>
    <lineage>
        <taxon>Bacteria</taxon>
        <taxon>Pseudomonadati</taxon>
        <taxon>Pseudomonadota</taxon>
        <taxon>Gammaproteobacteria</taxon>
        <taxon>Lysobacterales</taxon>
        <taxon>Lysobacteraceae</taxon>
        <taxon>Luteimonas</taxon>
    </lineage>
</organism>
<keyword evidence="3 6" id="KW-0479">Metal-binding</keyword>
<evidence type="ECO:0000256" key="2">
    <source>
        <dbReference type="ARBA" id="ARBA00022617"/>
    </source>
</evidence>
<dbReference type="Gene3D" id="2.120.10.30">
    <property type="entry name" value="TolB, C-terminal domain"/>
    <property type="match status" value="1"/>
</dbReference>
<evidence type="ECO:0000256" key="7">
    <source>
        <dbReference type="SAM" id="MobiDB-lite"/>
    </source>
</evidence>
<evidence type="ECO:0000313" key="11">
    <source>
        <dbReference type="Proteomes" id="UP000324973"/>
    </source>
</evidence>
<dbReference type="Gene3D" id="1.10.760.10">
    <property type="entry name" value="Cytochrome c-like domain"/>
    <property type="match status" value="1"/>
</dbReference>
<gene>
    <name evidence="10" type="ORF">FZO89_00445</name>
</gene>
<feature type="compositionally biased region" description="Acidic residues" evidence="7">
    <location>
        <begin position="112"/>
        <end position="121"/>
    </location>
</feature>
<dbReference type="InterPro" id="IPR008168">
    <property type="entry name" value="Cyt_C_IC"/>
</dbReference>
<dbReference type="OrthoDB" id="9770043at2"/>
<dbReference type="GO" id="GO:0020037">
    <property type="term" value="F:heme binding"/>
    <property type="evidence" value="ECO:0007669"/>
    <property type="project" value="InterPro"/>
</dbReference>
<evidence type="ECO:0000259" key="9">
    <source>
        <dbReference type="PROSITE" id="PS51007"/>
    </source>
</evidence>
<dbReference type="GO" id="GO:0005506">
    <property type="term" value="F:iron ion binding"/>
    <property type="evidence" value="ECO:0007669"/>
    <property type="project" value="InterPro"/>
</dbReference>
<feature type="domain" description="Cytochrome c" evidence="9">
    <location>
        <begin position="27"/>
        <end position="107"/>
    </location>
</feature>
<evidence type="ECO:0000256" key="6">
    <source>
        <dbReference type="PROSITE-ProRule" id="PRU00433"/>
    </source>
</evidence>
<dbReference type="Pfam" id="PF13442">
    <property type="entry name" value="Cytochrome_CBB3"/>
    <property type="match status" value="1"/>
</dbReference>
<keyword evidence="5 6" id="KW-0408">Iron</keyword>
<evidence type="ECO:0000256" key="4">
    <source>
        <dbReference type="ARBA" id="ARBA00022982"/>
    </source>
</evidence>
<dbReference type="PANTHER" id="PTHR19328">
    <property type="entry name" value="HEDGEHOG-INTERACTING PROTEIN"/>
    <property type="match status" value="1"/>
</dbReference>
<name>A0A5D4XM19_9GAMM</name>
<reference evidence="10 11" key="1">
    <citation type="submission" date="2019-08" db="EMBL/GenBank/DDBJ databases">
        <title>Luteimonas viscosus sp. nov., isolated from soil of a sunflower field.</title>
        <authorList>
            <person name="Jianli Z."/>
            <person name="Ying Z."/>
        </authorList>
    </citation>
    <scope>NUCLEOTIDE SEQUENCE [LARGE SCALE GENOMIC DNA]</scope>
    <source>
        <strain evidence="10 11">XBU10</strain>
    </source>
</reference>
<dbReference type="InterPro" id="IPR011042">
    <property type="entry name" value="6-blade_b-propeller_TolB-like"/>
</dbReference>
<dbReference type="EMBL" id="VTFT01000001">
    <property type="protein sequence ID" value="TYT24871.1"/>
    <property type="molecule type" value="Genomic_DNA"/>
</dbReference>
<evidence type="ECO:0000313" key="10">
    <source>
        <dbReference type="EMBL" id="TYT24871.1"/>
    </source>
</evidence>
<keyword evidence="11" id="KW-1185">Reference proteome</keyword>
<dbReference type="PROSITE" id="PS51007">
    <property type="entry name" value="CYTC"/>
    <property type="match status" value="1"/>
</dbReference>
<feature type="chain" id="PRO_5022863203" evidence="8">
    <location>
        <begin position="27"/>
        <end position="498"/>
    </location>
</feature>
<feature type="region of interest" description="Disordered" evidence="7">
    <location>
        <begin position="296"/>
        <end position="318"/>
    </location>
</feature>
<comment type="caution">
    <text evidence="10">The sequence shown here is derived from an EMBL/GenBank/DDBJ whole genome shotgun (WGS) entry which is preliminary data.</text>
</comment>
<dbReference type="InterPro" id="IPR011041">
    <property type="entry name" value="Quinoprot_gluc/sorb_DH_b-prop"/>
</dbReference>
<feature type="region of interest" description="Disordered" evidence="7">
    <location>
        <begin position="108"/>
        <end position="128"/>
    </location>
</feature>
<dbReference type="RefSeq" id="WP_149101421.1">
    <property type="nucleotide sequence ID" value="NZ_VTFT01000001.1"/>
</dbReference>
<dbReference type="Pfam" id="PF07995">
    <property type="entry name" value="GSDH"/>
    <property type="match status" value="1"/>
</dbReference>
<sequence>MRVARIPTLAMPAAAALLVFAGAVAAADPPDGAALYQRNCASCHGADRQGTGLGPALSARTYRYGGTRGDIERVIRTGVPSQGMPAFGGTLAAEEITAIAAFLPARVGQAEPEADEDEQAAAEEPPREFDAVPGVVDTLDYAVRLDVFADGLETVWAMAFLDPGTVLVSERPGRLRIIRDGVLQPQPVAGVPPVYVHGHRWNQAGLFDIALDPDYRSNGWIYLSYSHPLDETGPEGGPLAMTRVVRGRLRGNDWVDQQVVYEADHDHYGEPFWHFGGRMAFDRNGRLHFSVGDRGVQELSREPGRPSGKIHRVLPDGTPAPGNPFQARDDALATVFSFGHRNPQGMAIEPATGRLWATEHGPRGGDELNIVRRGGDYGWPVVTHGINYDGTVLTPHQRAEGVEQPAWYWRPSIGVSGLAFYAGNQFPLWQGKALVTALSPRQLRLLTIDGDRVQHEEVLVTTQGRPYEPVVGPDGAIYLVTDNPGQILRLTAQEERRQ</sequence>
<evidence type="ECO:0000256" key="3">
    <source>
        <dbReference type="ARBA" id="ARBA00022723"/>
    </source>
</evidence>
<dbReference type="PRINTS" id="PR00605">
    <property type="entry name" value="CYTCHROMECIC"/>
</dbReference>
<keyword evidence="1" id="KW-0813">Transport</keyword>
<dbReference type="GO" id="GO:0009055">
    <property type="term" value="F:electron transfer activity"/>
    <property type="evidence" value="ECO:0007669"/>
    <property type="project" value="InterPro"/>
</dbReference>
<dbReference type="InterPro" id="IPR009056">
    <property type="entry name" value="Cyt_c-like_dom"/>
</dbReference>
<feature type="signal peptide" evidence="8">
    <location>
        <begin position="1"/>
        <end position="26"/>
    </location>
</feature>
<evidence type="ECO:0000256" key="1">
    <source>
        <dbReference type="ARBA" id="ARBA00022448"/>
    </source>
</evidence>
<evidence type="ECO:0000256" key="8">
    <source>
        <dbReference type="SAM" id="SignalP"/>
    </source>
</evidence>
<proteinExistence type="predicted"/>
<dbReference type="Proteomes" id="UP000324973">
    <property type="component" value="Unassembled WGS sequence"/>
</dbReference>
<dbReference type="PANTHER" id="PTHR19328:SF75">
    <property type="entry name" value="ALDOSE SUGAR DEHYDROGENASE YLII"/>
    <property type="match status" value="1"/>
</dbReference>
<dbReference type="SUPFAM" id="SSF46626">
    <property type="entry name" value="Cytochrome c"/>
    <property type="match status" value="1"/>
</dbReference>
<dbReference type="InterPro" id="IPR036909">
    <property type="entry name" value="Cyt_c-like_dom_sf"/>
</dbReference>
<protein>
    <submittedName>
        <fullName evidence="10">C-type cytochrome</fullName>
    </submittedName>
</protein>
<dbReference type="InterPro" id="IPR012938">
    <property type="entry name" value="Glc/Sorbosone_DH"/>
</dbReference>
<evidence type="ECO:0000256" key="5">
    <source>
        <dbReference type="ARBA" id="ARBA00023004"/>
    </source>
</evidence>